<keyword evidence="4" id="KW-0004">4Fe-4S</keyword>
<keyword evidence="8" id="KW-0819">tRNA processing</keyword>
<dbReference type="SUPFAM" id="SSF102114">
    <property type="entry name" value="Radical SAM enzymes"/>
    <property type="match status" value="1"/>
</dbReference>
<dbReference type="EMBL" id="FOYZ01000003">
    <property type="protein sequence ID" value="SFR68632.1"/>
    <property type="molecule type" value="Genomic_DNA"/>
</dbReference>
<organism evidence="18 19">
    <name type="scientific">Anaeromicropila populeti</name>
    <dbReference type="NCBI Taxonomy" id="37658"/>
    <lineage>
        <taxon>Bacteria</taxon>
        <taxon>Bacillati</taxon>
        <taxon>Bacillota</taxon>
        <taxon>Clostridia</taxon>
        <taxon>Lachnospirales</taxon>
        <taxon>Lachnospiraceae</taxon>
        <taxon>Anaeromicropila</taxon>
    </lineage>
</organism>
<evidence type="ECO:0000256" key="4">
    <source>
        <dbReference type="ARBA" id="ARBA00022485"/>
    </source>
</evidence>
<keyword evidence="5" id="KW-0963">Cytoplasm</keyword>
<keyword evidence="7" id="KW-0949">S-adenosyl-L-methionine</keyword>
<keyword evidence="10" id="KW-0408">Iron</keyword>
<evidence type="ECO:0000256" key="12">
    <source>
        <dbReference type="ARBA" id="ARBA00031213"/>
    </source>
</evidence>
<dbReference type="CDD" id="cd01335">
    <property type="entry name" value="Radical_SAM"/>
    <property type="match status" value="1"/>
</dbReference>
<dbReference type="InterPro" id="IPR006467">
    <property type="entry name" value="MiaB-like_bact"/>
</dbReference>
<dbReference type="Pfam" id="PF04055">
    <property type="entry name" value="Radical_SAM"/>
    <property type="match status" value="1"/>
</dbReference>
<evidence type="ECO:0000259" key="17">
    <source>
        <dbReference type="PROSITE" id="PS51918"/>
    </source>
</evidence>
<dbReference type="GO" id="GO:0035598">
    <property type="term" value="F:tRNA (N(6)-L-threonylcarbamoyladenosine(37)-C(2))-methylthiotransferase activity"/>
    <property type="evidence" value="ECO:0007669"/>
    <property type="project" value="UniProtKB-EC"/>
</dbReference>
<keyword evidence="6 18" id="KW-0808">Transferase</keyword>
<dbReference type="InterPro" id="IPR058240">
    <property type="entry name" value="rSAM_sf"/>
</dbReference>
<dbReference type="InterPro" id="IPR038135">
    <property type="entry name" value="Methylthiotransferase_N_sf"/>
</dbReference>
<dbReference type="STRING" id="37658.SAMN05661086_00990"/>
<dbReference type="Gene3D" id="3.80.30.20">
    <property type="entry name" value="tm_1862 like domain"/>
    <property type="match status" value="1"/>
</dbReference>
<evidence type="ECO:0000256" key="10">
    <source>
        <dbReference type="ARBA" id="ARBA00023004"/>
    </source>
</evidence>
<dbReference type="GO" id="GO:0051539">
    <property type="term" value="F:4 iron, 4 sulfur cluster binding"/>
    <property type="evidence" value="ECO:0007669"/>
    <property type="project" value="UniProtKB-KW"/>
</dbReference>
<dbReference type="InterPro" id="IPR023404">
    <property type="entry name" value="rSAM_horseshoe"/>
</dbReference>
<dbReference type="AlphaFoldDB" id="A0A1I6IPG7"/>
<evidence type="ECO:0000313" key="18">
    <source>
        <dbReference type="EMBL" id="SFR68632.1"/>
    </source>
</evidence>
<keyword evidence="19" id="KW-1185">Reference proteome</keyword>
<evidence type="ECO:0000256" key="2">
    <source>
        <dbReference type="ARBA" id="ARBA00002399"/>
    </source>
</evidence>
<dbReference type="InterPro" id="IPR007197">
    <property type="entry name" value="rSAM"/>
</dbReference>
<proteinExistence type="inferred from homology"/>
<evidence type="ECO:0000256" key="13">
    <source>
        <dbReference type="ARBA" id="ARBA00051661"/>
    </source>
</evidence>
<reference evidence="18 19" key="1">
    <citation type="submission" date="2016-10" db="EMBL/GenBank/DDBJ databases">
        <authorList>
            <person name="de Groot N.N."/>
        </authorList>
    </citation>
    <scope>NUCLEOTIDE SEQUENCE [LARGE SCALE GENOMIC DNA]</scope>
    <source>
        <strain evidence="18 19">743A</strain>
    </source>
</reference>
<feature type="domain" description="MTTase N-terminal" evidence="16">
    <location>
        <begin position="19"/>
        <end position="131"/>
    </location>
</feature>
<dbReference type="SFLD" id="SFLDF00295">
    <property type="entry name" value="threonylcarbamoyladenosine_tRN"/>
    <property type="match status" value="1"/>
</dbReference>
<evidence type="ECO:0000256" key="3">
    <source>
        <dbReference type="ARBA" id="ARBA00013273"/>
    </source>
</evidence>
<dbReference type="SMART" id="SM00729">
    <property type="entry name" value="Elp3"/>
    <property type="match status" value="1"/>
</dbReference>
<dbReference type="Proteomes" id="UP000199659">
    <property type="component" value="Unassembled WGS sequence"/>
</dbReference>
<dbReference type="InterPro" id="IPR005839">
    <property type="entry name" value="Methylthiotransferase"/>
</dbReference>
<dbReference type="GO" id="GO:0046872">
    <property type="term" value="F:metal ion binding"/>
    <property type="evidence" value="ECO:0007669"/>
    <property type="project" value="UniProtKB-KW"/>
</dbReference>
<evidence type="ECO:0000256" key="11">
    <source>
        <dbReference type="ARBA" id="ARBA00023014"/>
    </source>
</evidence>
<keyword evidence="9" id="KW-0479">Metal-binding</keyword>
<protein>
    <recommendedName>
        <fullName evidence="15">Threonylcarbamoyladenosine tRNA methylthiotransferase MtaB</fullName>
        <ecNumber evidence="3">2.8.4.5</ecNumber>
    </recommendedName>
    <alternativeName>
        <fullName evidence="12">tRNA-t(6)A37 methylthiotransferase</fullName>
    </alternativeName>
</protein>
<dbReference type="InterPro" id="IPR034557">
    <property type="entry name" value="ThrcA_tRNA_MEthiotransferase"/>
</dbReference>
<comment type="catalytic activity">
    <reaction evidence="13">
        <text>N(6)-L-threonylcarbamoyladenosine(37) in tRNA + (sulfur carrier)-SH + AH2 + 2 S-adenosyl-L-methionine = 2-methylsulfanyl-N(6)-L-threonylcarbamoyladenosine(37) in tRNA + (sulfur carrier)-H + 5'-deoxyadenosine + L-methionine + A + S-adenosyl-L-homocysteine + 2 H(+)</text>
        <dbReference type="Rhea" id="RHEA:37075"/>
        <dbReference type="Rhea" id="RHEA-COMP:10163"/>
        <dbReference type="Rhea" id="RHEA-COMP:11092"/>
        <dbReference type="Rhea" id="RHEA-COMP:14737"/>
        <dbReference type="Rhea" id="RHEA-COMP:14739"/>
        <dbReference type="ChEBI" id="CHEBI:13193"/>
        <dbReference type="ChEBI" id="CHEBI:15378"/>
        <dbReference type="ChEBI" id="CHEBI:17319"/>
        <dbReference type="ChEBI" id="CHEBI:17499"/>
        <dbReference type="ChEBI" id="CHEBI:29917"/>
        <dbReference type="ChEBI" id="CHEBI:57844"/>
        <dbReference type="ChEBI" id="CHEBI:57856"/>
        <dbReference type="ChEBI" id="CHEBI:59789"/>
        <dbReference type="ChEBI" id="CHEBI:64428"/>
        <dbReference type="ChEBI" id="CHEBI:74418"/>
        <dbReference type="ChEBI" id="CHEBI:74420"/>
        <dbReference type="EC" id="2.8.4.5"/>
    </reaction>
</comment>
<evidence type="ECO:0000256" key="9">
    <source>
        <dbReference type="ARBA" id="ARBA00022723"/>
    </source>
</evidence>
<dbReference type="InterPro" id="IPR013848">
    <property type="entry name" value="Methylthiotransferase_N"/>
</dbReference>
<dbReference type="PANTHER" id="PTHR11918:SF45">
    <property type="entry name" value="THREONYLCARBAMOYLADENOSINE TRNA METHYLTHIOTRANSFERASE"/>
    <property type="match status" value="1"/>
</dbReference>
<dbReference type="PANTHER" id="PTHR11918">
    <property type="entry name" value="RADICAL SAM PROTEINS"/>
    <property type="match status" value="1"/>
</dbReference>
<feature type="domain" description="Radical SAM core" evidence="17">
    <location>
        <begin position="157"/>
        <end position="401"/>
    </location>
</feature>
<comment type="function">
    <text evidence="2">Catalyzes the methylthiolation of N6-threonylcarbamoyladenosine (t(6)A), leading to the formation of 2-methylthio-N6-threonylcarbamoyladenosine (ms(2)t(6)A) at position 37 in tRNAs that read codons beginning with adenine.</text>
</comment>
<dbReference type="SFLD" id="SFLDG01082">
    <property type="entry name" value="B12-binding_domain_containing"/>
    <property type="match status" value="1"/>
</dbReference>
<accession>A0A1I6IPG7</accession>
<dbReference type="Pfam" id="PF00919">
    <property type="entry name" value="UPF0004"/>
    <property type="match status" value="1"/>
</dbReference>
<gene>
    <name evidence="18" type="ORF">SAMN05661086_00990</name>
</gene>
<dbReference type="NCBIfam" id="TIGR00089">
    <property type="entry name" value="MiaB/RimO family radical SAM methylthiotransferase"/>
    <property type="match status" value="1"/>
</dbReference>
<dbReference type="FunFam" id="3.80.30.20:FF:000001">
    <property type="entry name" value="tRNA-2-methylthio-N(6)-dimethylallyladenosine synthase 2"/>
    <property type="match status" value="1"/>
</dbReference>
<sequence length="467" mass="53354">MLLFKGQTGRKVILEKQKRTVAFLTLGCKVNTYETNAMEKLFLDAGYEITEFTKKADVYIINTCTVTNMADRKSRQMLHKAKKNNPEGIVVAAGCYAQAAGEELTKDMAVDLVVGNNRKSEIVTIVENYMGEMECSYYVTDKLFAEKNYEELTIDSAGDKTRAVIKIQDGCNQFCSYCIIPFARGRVRSREIDDIVSEVERLVAGGYKEVVLTGIHLSSYGVDLDPWREGLEHSDFVALSGRPLLAVIERISKISGLERIRLGSLEPRIISEAFAGELAGLDKVCPHFHLSLQSGCNETLKRMNRHYSAEEYYEKCEILRRYFDNPAITTDVIVGFPGETEEEFEQTKEFLSKIKFAQMHIFKFSPRKGTKAECMENQVEENKKTLRSEQLIELEKHMRQQYMQQFTGTFQNILFEEEIQIGQQIYQTGHNERYVKIAVLSDVDCQNYIHQVKITGFLNNDILLGEK</sequence>
<dbReference type="InterPro" id="IPR006638">
    <property type="entry name" value="Elp3/MiaA/NifB-like_rSAM"/>
</dbReference>
<evidence type="ECO:0000259" key="16">
    <source>
        <dbReference type="PROSITE" id="PS51449"/>
    </source>
</evidence>
<comment type="similarity">
    <text evidence="14">Belongs to the methylthiotransferase family. MtaB subfamily.</text>
</comment>
<name>A0A1I6IPG7_9FIRM</name>
<evidence type="ECO:0000256" key="5">
    <source>
        <dbReference type="ARBA" id="ARBA00022490"/>
    </source>
</evidence>
<dbReference type="OrthoDB" id="9805215at2"/>
<dbReference type="FunFam" id="3.40.50.12160:FF:000004">
    <property type="entry name" value="Threonylcarbamoyladenosine tRNA methylthiotransferase MtaB"/>
    <property type="match status" value="1"/>
</dbReference>
<dbReference type="InterPro" id="IPR020612">
    <property type="entry name" value="Methylthiotransferase_CS"/>
</dbReference>
<dbReference type="NCBIfam" id="TIGR01579">
    <property type="entry name" value="MiaB-like-C"/>
    <property type="match status" value="1"/>
</dbReference>
<dbReference type="Gene3D" id="3.40.50.12160">
    <property type="entry name" value="Methylthiotransferase, N-terminal domain"/>
    <property type="match status" value="1"/>
</dbReference>
<dbReference type="EC" id="2.8.4.5" evidence="3"/>
<dbReference type="PROSITE" id="PS51449">
    <property type="entry name" value="MTTASE_N"/>
    <property type="match status" value="1"/>
</dbReference>
<comment type="cofactor">
    <cofactor evidence="1">
        <name>[4Fe-4S] cluster</name>
        <dbReference type="ChEBI" id="CHEBI:49883"/>
    </cofactor>
</comment>
<dbReference type="SFLD" id="SFLDG01061">
    <property type="entry name" value="methylthiotransferase"/>
    <property type="match status" value="1"/>
</dbReference>
<evidence type="ECO:0000256" key="8">
    <source>
        <dbReference type="ARBA" id="ARBA00022694"/>
    </source>
</evidence>
<keyword evidence="11" id="KW-0411">Iron-sulfur</keyword>
<evidence type="ECO:0000256" key="6">
    <source>
        <dbReference type="ARBA" id="ARBA00022679"/>
    </source>
</evidence>
<dbReference type="PROSITE" id="PS51918">
    <property type="entry name" value="RADICAL_SAM"/>
    <property type="match status" value="1"/>
</dbReference>
<evidence type="ECO:0000256" key="15">
    <source>
        <dbReference type="ARBA" id="ARBA00069898"/>
    </source>
</evidence>
<evidence type="ECO:0000256" key="7">
    <source>
        <dbReference type="ARBA" id="ARBA00022691"/>
    </source>
</evidence>
<evidence type="ECO:0000313" key="19">
    <source>
        <dbReference type="Proteomes" id="UP000199659"/>
    </source>
</evidence>
<dbReference type="PROSITE" id="PS01278">
    <property type="entry name" value="MTTASE_RADICAL"/>
    <property type="match status" value="1"/>
</dbReference>
<evidence type="ECO:0000256" key="1">
    <source>
        <dbReference type="ARBA" id="ARBA00001966"/>
    </source>
</evidence>
<dbReference type="SFLD" id="SFLDS00029">
    <property type="entry name" value="Radical_SAM"/>
    <property type="match status" value="1"/>
</dbReference>
<evidence type="ECO:0000256" key="14">
    <source>
        <dbReference type="ARBA" id="ARBA00061574"/>
    </source>
</evidence>